<gene>
    <name evidence="6" type="ORF">TSACC_23230</name>
</gene>
<keyword evidence="2 4" id="KW-0560">Oxidoreductase</keyword>
<dbReference type="PROSITE" id="PS00687">
    <property type="entry name" value="ALDEHYDE_DEHYDR_GLU"/>
    <property type="match status" value="1"/>
</dbReference>
<accession>A0A146GE74</accession>
<dbReference type="EMBL" id="BDCO01000002">
    <property type="protein sequence ID" value="GAT34796.1"/>
    <property type="molecule type" value="Genomic_DNA"/>
</dbReference>
<dbReference type="InterPro" id="IPR015590">
    <property type="entry name" value="Aldehyde_DH_dom"/>
</dbReference>
<proteinExistence type="inferred from homology"/>
<reference evidence="7" key="1">
    <citation type="journal article" date="2017" name="Genome Announc.">
        <title>Draft Genome Sequence of Terrimicrobium sacchariphilum NM-5T, a Facultative Anaerobic Soil Bacterium of the Class Spartobacteria.</title>
        <authorList>
            <person name="Qiu Y.L."/>
            <person name="Tourlousse D.M."/>
            <person name="Matsuura N."/>
            <person name="Ohashi A."/>
            <person name="Sekiguchi Y."/>
        </authorList>
    </citation>
    <scope>NUCLEOTIDE SEQUENCE [LARGE SCALE GENOMIC DNA]</scope>
    <source>
        <strain evidence="7">NM-5</strain>
    </source>
</reference>
<sequence length="475" mass="51017">MSNRAFYLNGSWVNSGESHAVENPWNGELVAEIAVAEAAQVEEAVATAAAAFEVVRKTPPVERAELLTRIADGIAARREDFIATLIAEAGKPVTFARVEVERAEICFRQAAHETAHPPGEILEMGATKPGRNHFGLVRRFPLGVILGITPFNFPLNLVAHKVAPAIATGNTMVLKPALKTPLSALLLAEVLHEAGLPAGQINVTPFGHEHIKQLLMDERIKMLSFTGSVDVGWKLKTEAAKLKVALELGGNAAVVIESDADWRAAIPKVASGAYGYAGQSCISVQRILVQRGIYEDFRSELIAYIREKIAAGDPSLPATIVGPMINSRARDKVVDWIQDAELAGAKLLTPLKVEGASLLHPVLIENAPGDAAVSCEEAFAPLAVLQPYDTFEEALNIVNDSAFGLQAGVFTPNITKAFQAYEALDVGGVMINQVPTFRVENMPYGGVKDSGFGREGIRYAMEEMTEPRSLIVNLG</sequence>
<dbReference type="AlphaFoldDB" id="A0A146GE74"/>
<dbReference type="PANTHER" id="PTHR42991">
    <property type="entry name" value="ALDEHYDE DEHYDROGENASE"/>
    <property type="match status" value="1"/>
</dbReference>
<dbReference type="InterPro" id="IPR016163">
    <property type="entry name" value="Ald_DH_C"/>
</dbReference>
<dbReference type="OrthoDB" id="9762913at2"/>
<dbReference type="InterPro" id="IPR029510">
    <property type="entry name" value="Ald_DH_CS_GLU"/>
</dbReference>
<evidence type="ECO:0000313" key="6">
    <source>
        <dbReference type="EMBL" id="GAT34796.1"/>
    </source>
</evidence>
<protein>
    <submittedName>
        <fullName evidence="6">Glyceraldehyde-3-phosphate dehydrogenase</fullName>
    </submittedName>
</protein>
<dbReference type="Gene3D" id="3.40.309.10">
    <property type="entry name" value="Aldehyde Dehydrogenase, Chain A, domain 2"/>
    <property type="match status" value="1"/>
</dbReference>
<comment type="similarity">
    <text evidence="1 4">Belongs to the aldehyde dehydrogenase family.</text>
</comment>
<feature type="active site" evidence="3">
    <location>
        <position position="247"/>
    </location>
</feature>
<dbReference type="InterPro" id="IPR051020">
    <property type="entry name" value="ALDH-related_metabolic_enz"/>
</dbReference>
<dbReference type="RefSeq" id="WP_075080398.1">
    <property type="nucleotide sequence ID" value="NZ_BDCO01000002.1"/>
</dbReference>
<comment type="caution">
    <text evidence="6">The sequence shown here is derived from an EMBL/GenBank/DDBJ whole genome shotgun (WGS) entry which is preliminary data.</text>
</comment>
<dbReference type="InterPro" id="IPR016161">
    <property type="entry name" value="Ald_DH/histidinol_DH"/>
</dbReference>
<name>A0A146GE74_TERSA</name>
<dbReference type="InParanoid" id="A0A146GE74"/>
<evidence type="ECO:0000259" key="5">
    <source>
        <dbReference type="Pfam" id="PF00171"/>
    </source>
</evidence>
<dbReference type="GO" id="GO:0008911">
    <property type="term" value="F:lactaldehyde dehydrogenase (NAD+) activity"/>
    <property type="evidence" value="ECO:0007669"/>
    <property type="project" value="TreeGrafter"/>
</dbReference>
<evidence type="ECO:0000256" key="3">
    <source>
        <dbReference type="PROSITE-ProRule" id="PRU10007"/>
    </source>
</evidence>
<dbReference type="PANTHER" id="PTHR42991:SF1">
    <property type="entry name" value="ALDEHYDE DEHYDROGENASE"/>
    <property type="match status" value="1"/>
</dbReference>
<keyword evidence="7" id="KW-1185">Reference proteome</keyword>
<feature type="domain" description="Aldehyde dehydrogenase" evidence="5">
    <location>
        <begin position="12"/>
        <end position="469"/>
    </location>
</feature>
<evidence type="ECO:0000313" key="7">
    <source>
        <dbReference type="Proteomes" id="UP000076023"/>
    </source>
</evidence>
<evidence type="ECO:0000256" key="4">
    <source>
        <dbReference type="RuleBase" id="RU003345"/>
    </source>
</evidence>
<evidence type="ECO:0000256" key="2">
    <source>
        <dbReference type="ARBA" id="ARBA00023002"/>
    </source>
</evidence>
<dbReference type="STRING" id="690879.TSACC_23230"/>
<dbReference type="SUPFAM" id="SSF53720">
    <property type="entry name" value="ALDH-like"/>
    <property type="match status" value="1"/>
</dbReference>
<dbReference type="Proteomes" id="UP000076023">
    <property type="component" value="Unassembled WGS sequence"/>
</dbReference>
<dbReference type="Pfam" id="PF00171">
    <property type="entry name" value="Aldedh"/>
    <property type="match status" value="1"/>
</dbReference>
<dbReference type="Gene3D" id="3.40.605.10">
    <property type="entry name" value="Aldehyde Dehydrogenase, Chain A, domain 1"/>
    <property type="match status" value="1"/>
</dbReference>
<organism evidence="6 7">
    <name type="scientific">Terrimicrobium sacchariphilum</name>
    <dbReference type="NCBI Taxonomy" id="690879"/>
    <lineage>
        <taxon>Bacteria</taxon>
        <taxon>Pseudomonadati</taxon>
        <taxon>Verrucomicrobiota</taxon>
        <taxon>Terrimicrobiia</taxon>
        <taxon>Terrimicrobiales</taxon>
        <taxon>Terrimicrobiaceae</taxon>
        <taxon>Terrimicrobium</taxon>
    </lineage>
</organism>
<dbReference type="InterPro" id="IPR016162">
    <property type="entry name" value="Ald_DH_N"/>
</dbReference>
<evidence type="ECO:0000256" key="1">
    <source>
        <dbReference type="ARBA" id="ARBA00009986"/>
    </source>
</evidence>